<keyword evidence="8" id="KW-1185">Reference proteome</keyword>
<dbReference type="SUPFAM" id="SSF48557">
    <property type="entry name" value="L-aspartase-like"/>
    <property type="match status" value="1"/>
</dbReference>
<comment type="subcellular location">
    <subcellularLocation>
        <location evidence="1">Cytoplasm</location>
    </subcellularLocation>
</comment>
<dbReference type="InterPro" id="IPR008948">
    <property type="entry name" value="L-Aspartase-like"/>
</dbReference>
<dbReference type="GO" id="GO:0005829">
    <property type="term" value="C:cytosol"/>
    <property type="evidence" value="ECO:0007669"/>
    <property type="project" value="TreeGrafter"/>
</dbReference>
<dbReference type="PRINTS" id="PR00145">
    <property type="entry name" value="ARGSUCLYASE"/>
</dbReference>
<dbReference type="CDD" id="cd01359">
    <property type="entry name" value="Argininosuccinate_lyase"/>
    <property type="match status" value="1"/>
</dbReference>
<comment type="similarity">
    <text evidence="1">Belongs to the lyase 1 family. Argininosuccinate lyase subfamily.</text>
</comment>
<feature type="coiled-coil region" evidence="3">
    <location>
        <begin position="473"/>
        <end position="507"/>
    </location>
</feature>
<dbReference type="PRINTS" id="PR00149">
    <property type="entry name" value="FUMRATELYASE"/>
</dbReference>
<evidence type="ECO:0000256" key="2">
    <source>
        <dbReference type="NCBIfam" id="TIGR00838"/>
    </source>
</evidence>
<feature type="domain" description="Fumarate lyase N-terminal" evidence="5">
    <location>
        <begin position="85"/>
        <end position="327"/>
    </location>
</feature>
<accession>A0A3N6N818</accession>
<dbReference type="InterPro" id="IPR029419">
    <property type="entry name" value="Arg_succ_lyase_C"/>
</dbReference>
<dbReference type="OrthoDB" id="27337at2157"/>
<keyword evidence="1" id="KW-0055">Arginine biosynthesis</keyword>
<dbReference type="InterPro" id="IPR022761">
    <property type="entry name" value="Fumarate_lyase_N"/>
</dbReference>
<proteinExistence type="inferred from homology"/>
<dbReference type="FunFam" id="1.20.200.10:FF:000015">
    <property type="entry name" value="argininosuccinate lyase isoform X2"/>
    <property type="match status" value="1"/>
</dbReference>
<evidence type="ECO:0000259" key="6">
    <source>
        <dbReference type="Pfam" id="PF14698"/>
    </source>
</evidence>
<feature type="region of interest" description="Disordered" evidence="4">
    <location>
        <begin position="1"/>
        <end position="44"/>
    </location>
</feature>
<evidence type="ECO:0000256" key="3">
    <source>
        <dbReference type="SAM" id="Coils"/>
    </source>
</evidence>
<feature type="compositionally biased region" description="Basic and acidic residues" evidence="4">
    <location>
        <begin position="28"/>
        <end position="44"/>
    </location>
</feature>
<name>A0A3N6N818_NATCH</name>
<evidence type="ECO:0000313" key="7">
    <source>
        <dbReference type="EMBL" id="RQG94562.1"/>
    </source>
</evidence>
<dbReference type="UniPathway" id="UPA00068">
    <property type="reaction ID" value="UER00114"/>
</dbReference>
<evidence type="ECO:0000313" key="8">
    <source>
        <dbReference type="Proteomes" id="UP000282323"/>
    </source>
</evidence>
<keyword evidence="1 7" id="KW-0456">Lyase</keyword>
<comment type="catalytic activity">
    <reaction evidence="1">
        <text>2-(N(omega)-L-arginino)succinate = fumarate + L-arginine</text>
        <dbReference type="Rhea" id="RHEA:24020"/>
        <dbReference type="ChEBI" id="CHEBI:29806"/>
        <dbReference type="ChEBI" id="CHEBI:32682"/>
        <dbReference type="ChEBI" id="CHEBI:57472"/>
        <dbReference type="EC" id="4.3.2.1"/>
    </reaction>
</comment>
<comment type="caution">
    <text evidence="7">The sequence shown here is derived from an EMBL/GenBank/DDBJ whole genome shotgun (WGS) entry which is preliminary data.</text>
</comment>
<gene>
    <name evidence="1 7" type="primary">argH</name>
    <name evidence="7" type="ORF">EA473_10765</name>
</gene>
<dbReference type="EMBL" id="REGA01000008">
    <property type="protein sequence ID" value="RQG94562.1"/>
    <property type="molecule type" value="Genomic_DNA"/>
</dbReference>
<dbReference type="EC" id="4.3.2.1" evidence="1 2"/>
<dbReference type="Proteomes" id="UP000282323">
    <property type="component" value="Unassembled WGS sequence"/>
</dbReference>
<sequence>MTEESARADDDRAKPDPAVATDGGAPSSDRRDDDGSGVVRRDRFSGGPARSFLSSLAADERIFEADLEVDRAHVVMLAEQGIVEDDVAGDVLTALDAIEVDGHGSLPDGEDVHEAIETGVIQRVGEEGGRMHTARSRNDEVATCIRYRLREDVLDAIETTLALRESLCAVASEHAETIMPGYTHLQPAQPTTVAHWALSYEGVVRRDTTRLLEAYDRINESPLGAAAFAGTTFDVDRERTAELLGFDGLVENSMDAASSRDFLLETTQALSTHATTLSGLAEDLIVFANRGLVSLADDYSSTSSIMPQKKNPDTLELVRAVAGDAAGGVQGLTTTLKGLPRAYNRDLQRATTHAWEAADAVTEASEVAAGAVATADWNEDALAAEAGAGFSTATGVADLLAANGLPFRTAHEVVAVAAERGDEYAAVEAAAQDLLEEPLESFVDREAVEAALDPAESVASRDSRGGPAPEAVATQLESAREALSTDREATEAATESLEAAHEALRAEVNGYV</sequence>
<dbReference type="Gene3D" id="1.20.200.10">
    <property type="entry name" value="Fumarase/aspartase (Central domain)"/>
    <property type="match status" value="1"/>
</dbReference>
<dbReference type="InterPro" id="IPR000362">
    <property type="entry name" value="Fumarate_lyase_fam"/>
</dbReference>
<comment type="pathway">
    <text evidence="1">Amino-acid biosynthesis; L-arginine biosynthesis; L-arginine from L-ornithine and carbamoyl phosphate: step 3/3.</text>
</comment>
<dbReference type="AlphaFoldDB" id="A0A3N6N818"/>
<dbReference type="PANTHER" id="PTHR43814:SF1">
    <property type="entry name" value="ARGININOSUCCINATE LYASE"/>
    <property type="match status" value="1"/>
</dbReference>
<dbReference type="NCBIfam" id="TIGR00838">
    <property type="entry name" value="argH"/>
    <property type="match status" value="1"/>
</dbReference>
<dbReference type="HAMAP" id="MF_00006">
    <property type="entry name" value="Arg_succ_lyase"/>
    <property type="match status" value="1"/>
</dbReference>
<dbReference type="Pfam" id="PF14698">
    <property type="entry name" value="ASL_C2"/>
    <property type="match status" value="1"/>
</dbReference>
<keyword evidence="1" id="KW-0028">Amino-acid biosynthesis</keyword>
<dbReference type="GO" id="GO:0042450">
    <property type="term" value="P:L-arginine biosynthetic process via ornithine"/>
    <property type="evidence" value="ECO:0007669"/>
    <property type="project" value="UniProtKB-UniRule"/>
</dbReference>
<dbReference type="Pfam" id="PF00206">
    <property type="entry name" value="Lyase_1"/>
    <property type="match status" value="1"/>
</dbReference>
<dbReference type="RefSeq" id="WP_124195629.1">
    <property type="nucleotide sequence ID" value="NZ_REGA01000008.1"/>
</dbReference>
<dbReference type="GO" id="GO:0004056">
    <property type="term" value="F:argininosuccinate lyase activity"/>
    <property type="evidence" value="ECO:0007669"/>
    <property type="project" value="UniProtKB-UniRule"/>
</dbReference>
<evidence type="ECO:0000256" key="4">
    <source>
        <dbReference type="SAM" id="MobiDB-lite"/>
    </source>
</evidence>
<protein>
    <recommendedName>
        <fullName evidence="1 2">Argininosuccinate lyase</fullName>
        <shortName evidence="1">ASAL</shortName>
        <ecNumber evidence="1 2">4.3.2.1</ecNumber>
    </recommendedName>
    <alternativeName>
        <fullName evidence="1">Arginosuccinase</fullName>
    </alternativeName>
</protein>
<feature type="domain" description="Argininosuccinate lyase C-terminal" evidence="6">
    <location>
        <begin position="390"/>
        <end position="459"/>
    </location>
</feature>
<reference evidence="7 8" key="1">
    <citation type="submission" date="2018-10" db="EMBL/GenBank/DDBJ databases">
        <title>Natrarchaeobius chitinivorans gen. nov., sp. nov., and Natrarchaeobius haloalkaliphilus sp. nov., alkaliphilic, chitin-utilizing haloarchaea from hypersaline alkaline lakes.</title>
        <authorList>
            <person name="Sorokin D.Y."/>
            <person name="Elcheninov A.G."/>
            <person name="Kostrikina N.A."/>
            <person name="Bale N.J."/>
            <person name="Sinninghe Damste J.S."/>
            <person name="Khijniak T.V."/>
            <person name="Kublanov I.V."/>
            <person name="Toshchakov S.V."/>
        </authorList>
    </citation>
    <scope>NUCLEOTIDE SEQUENCE [LARGE SCALE GENOMIC DNA]</scope>
    <source>
        <strain evidence="7 8">AArcht4T</strain>
    </source>
</reference>
<dbReference type="PANTHER" id="PTHR43814">
    <property type="entry name" value="ARGININOSUCCINATE LYASE"/>
    <property type="match status" value="1"/>
</dbReference>
<dbReference type="InterPro" id="IPR009049">
    <property type="entry name" value="Argininosuccinate_lyase"/>
</dbReference>
<feature type="compositionally biased region" description="Basic and acidic residues" evidence="4">
    <location>
        <begin position="1"/>
        <end position="15"/>
    </location>
</feature>
<evidence type="ECO:0000259" key="5">
    <source>
        <dbReference type="Pfam" id="PF00206"/>
    </source>
</evidence>
<keyword evidence="1" id="KW-0963">Cytoplasm</keyword>
<keyword evidence="3" id="KW-0175">Coiled coil</keyword>
<evidence type="ECO:0000256" key="1">
    <source>
        <dbReference type="HAMAP-Rule" id="MF_00006"/>
    </source>
</evidence>
<dbReference type="Gene3D" id="1.10.40.30">
    <property type="entry name" value="Fumarase/aspartase (C-terminal domain)"/>
    <property type="match status" value="1"/>
</dbReference>
<organism evidence="7 8">
    <name type="scientific">Natrarchaeobius chitinivorans</name>
    <dbReference type="NCBI Taxonomy" id="1679083"/>
    <lineage>
        <taxon>Archaea</taxon>
        <taxon>Methanobacteriati</taxon>
        <taxon>Methanobacteriota</taxon>
        <taxon>Stenosarchaea group</taxon>
        <taxon>Halobacteria</taxon>
        <taxon>Halobacteriales</taxon>
        <taxon>Natrialbaceae</taxon>
        <taxon>Natrarchaeobius</taxon>
    </lineage>
</organism>
<dbReference type="Gene3D" id="1.10.275.10">
    <property type="entry name" value="Fumarase/aspartase (N-terminal domain)"/>
    <property type="match status" value="1"/>
</dbReference>
<dbReference type="InterPro" id="IPR024083">
    <property type="entry name" value="Fumarase/histidase_N"/>
</dbReference>